<gene>
    <name evidence="1" type="ORF">GOP47_0020288</name>
</gene>
<accession>A0A9D4UCP4</accession>
<dbReference type="Proteomes" id="UP000886520">
    <property type="component" value="Chromosome 19"/>
</dbReference>
<dbReference type="AlphaFoldDB" id="A0A9D4UCP4"/>
<name>A0A9D4UCP4_ADICA</name>
<organism evidence="1 2">
    <name type="scientific">Adiantum capillus-veneris</name>
    <name type="common">Maidenhair fern</name>
    <dbReference type="NCBI Taxonomy" id="13818"/>
    <lineage>
        <taxon>Eukaryota</taxon>
        <taxon>Viridiplantae</taxon>
        <taxon>Streptophyta</taxon>
        <taxon>Embryophyta</taxon>
        <taxon>Tracheophyta</taxon>
        <taxon>Polypodiopsida</taxon>
        <taxon>Polypodiidae</taxon>
        <taxon>Polypodiales</taxon>
        <taxon>Pteridineae</taxon>
        <taxon>Pteridaceae</taxon>
        <taxon>Vittarioideae</taxon>
        <taxon>Adiantum</taxon>
    </lineage>
</organism>
<evidence type="ECO:0000313" key="2">
    <source>
        <dbReference type="Proteomes" id="UP000886520"/>
    </source>
</evidence>
<dbReference type="EMBL" id="JABFUD020000019">
    <property type="protein sequence ID" value="KAI5065593.1"/>
    <property type="molecule type" value="Genomic_DNA"/>
</dbReference>
<comment type="caution">
    <text evidence="1">The sequence shown here is derived from an EMBL/GenBank/DDBJ whole genome shotgun (WGS) entry which is preliminary data.</text>
</comment>
<evidence type="ECO:0000313" key="1">
    <source>
        <dbReference type="EMBL" id="KAI5065593.1"/>
    </source>
</evidence>
<proteinExistence type="predicted"/>
<reference evidence="1" key="1">
    <citation type="submission" date="2021-01" db="EMBL/GenBank/DDBJ databases">
        <title>Adiantum capillus-veneris genome.</title>
        <authorList>
            <person name="Fang Y."/>
            <person name="Liao Q."/>
        </authorList>
    </citation>
    <scope>NUCLEOTIDE SEQUENCE</scope>
    <source>
        <strain evidence="1">H3</strain>
        <tissue evidence="1">Leaf</tissue>
    </source>
</reference>
<protein>
    <submittedName>
        <fullName evidence="1">Uncharacterized protein</fullName>
    </submittedName>
</protein>
<sequence length="166" mass="19756">MKISWQYWKLPRNDGNNLRFKILDHGRCDQCHKKVQKVSNFKDFPYLTLQTLVDIETQVHNQWDENIEVQMDFSRSSKSSCDSLFDSQEQRQNDPKNSHEELLMAEMNVPHLDEDWSPLLSVIMVGLTLEKKYVTNMELDWFLVQFQPITPNINPEFYVPKKGRCF</sequence>
<keyword evidence="2" id="KW-1185">Reference proteome</keyword>